<evidence type="ECO:0000313" key="2">
    <source>
        <dbReference type="EMBL" id="MDX8419021.1"/>
    </source>
</evidence>
<name>A0AB35U369_9FIRM</name>
<gene>
    <name evidence="2" type="ORF">MOZ60_02810</name>
</gene>
<organism evidence="2 3">
    <name type="scientific">Grylomicrobium aquisgranensis</name>
    <dbReference type="NCBI Taxonomy" id="2926318"/>
    <lineage>
        <taxon>Bacteria</taxon>
        <taxon>Bacillati</taxon>
        <taxon>Bacillota</taxon>
        <taxon>Erysipelotrichia</taxon>
        <taxon>Erysipelotrichales</taxon>
        <taxon>Erysipelotrichaceae</taxon>
        <taxon>Grylomicrobium</taxon>
    </lineage>
</organism>
<dbReference type="Pfam" id="PF19776">
    <property type="entry name" value="DUF6262"/>
    <property type="match status" value="1"/>
</dbReference>
<dbReference type="EMBL" id="JALBUR010000004">
    <property type="protein sequence ID" value="MDX8419021.1"/>
    <property type="molecule type" value="Genomic_DNA"/>
</dbReference>
<dbReference type="InterPro" id="IPR046229">
    <property type="entry name" value="TnpC-like"/>
</dbReference>
<evidence type="ECO:0000256" key="1">
    <source>
        <dbReference type="SAM" id="Coils"/>
    </source>
</evidence>
<feature type="coiled-coil region" evidence="1">
    <location>
        <begin position="84"/>
        <end position="138"/>
    </location>
</feature>
<protein>
    <submittedName>
        <fullName evidence="2">DUF6262 family protein</fullName>
    </submittedName>
</protein>
<comment type="caution">
    <text evidence="2">The sequence shown here is derived from an EMBL/GenBank/DDBJ whole genome shotgun (WGS) entry which is preliminary data.</text>
</comment>
<proteinExistence type="predicted"/>
<dbReference type="AlphaFoldDB" id="A0AB35U369"/>
<reference evidence="2 3" key="1">
    <citation type="submission" date="2022-03" db="EMBL/GenBank/DDBJ databases">
        <title>Novel taxa within the pig intestine.</title>
        <authorList>
            <person name="Wylensek D."/>
            <person name="Bishof K."/>
            <person name="Afrizal A."/>
            <person name="Clavel T."/>
        </authorList>
    </citation>
    <scope>NUCLEOTIDE SEQUENCE [LARGE SCALE GENOMIC DNA]</scope>
    <source>
        <strain evidence="2 3">CLA-KB-P133</strain>
    </source>
</reference>
<keyword evidence="3" id="KW-1185">Reference proteome</keyword>
<evidence type="ECO:0000313" key="3">
    <source>
        <dbReference type="Proteomes" id="UP001286174"/>
    </source>
</evidence>
<dbReference type="Proteomes" id="UP001286174">
    <property type="component" value="Unassembled WGS sequence"/>
</dbReference>
<sequence length="253" mass="29007">MNDGKNLNKYQAERSTKKHEDVINAVKRLRKKGTPFSLRKVAKEAHVSAQFIYADKELFAFVKGNMDEEVPAGRPPKHGGASIKEKMEAEFKRLKEENAALKRENERLRKDETYKEELEELKQAYNALLLVLTEKKRTSAIQSYGIVEPALKDEKTGVSRTREKGRLPMKDQLRIAQQKNKELLNQVSFRIAQNDELKKKYEEKCRECDTLKKEKADLLNGKGKCETPVDDSDDDIIDMGLGISYSKPGKYKA</sequence>
<accession>A0AB35U369</accession>
<dbReference type="RefSeq" id="WP_370595573.1">
    <property type="nucleotide sequence ID" value="NZ_JALBUR010000004.1"/>
</dbReference>
<keyword evidence="1" id="KW-0175">Coiled coil</keyword>